<evidence type="ECO:0000256" key="4">
    <source>
        <dbReference type="ARBA" id="ARBA00022833"/>
    </source>
</evidence>
<reference evidence="8" key="1">
    <citation type="submission" date="2022-07" db="EMBL/GenBank/DDBJ databases">
        <title>Genome Sequence of Agrocybe chaxingu.</title>
        <authorList>
            <person name="Buettner E."/>
        </authorList>
    </citation>
    <scope>NUCLEOTIDE SEQUENCE</scope>
    <source>
        <strain evidence="8">MP-N11</strain>
    </source>
</reference>
<dbReference type="GO" id="GO:0046872">
    <property type="term" value="F:metal ion binding"/>
    <property type="evidence" value="ECO:0007669"/>
    <property type="project" value="UniProtKB-KW"/>
</dbReference>
<keyword evidence="1 6" id="KW-0645">Protease</keyword>
<name>A0A9W8K0Y7_9AGAR</name>
<keyword evidence="9" id="KW-1185">Reference proteome</keyword>
<dbReference type="Proteomes" id="UP001148786">
    <property type="component" value="Unassembled WGS sequence"/>
</dbReference>
<dbReference type="GO" id="GO:0004222">
    <property type="term" value="F:metalloendopeptidase activity"/>
    <property type="evidence" value="ECO:0007669"/>
    <property type="project" value="InterPro"/>
</dbReference>
<comment type="similarity">
    <text evidence="6">Belongs to the peptidase M48 family.</text>
</comment>
<dbReference type="GO" id="GO:0016020">
    <property type="term" value="C:membrane"/>
    <property type="evidence" value="ECO:0007669"/>
    <property type="project" value="TreeGrafter"/>
</dbReference>
<evidence type="ECO:0000256" key="6">
    <source>
        <dbReference type="RuleBase" id="RU003983"/>
    </source>
</evidence>
<dbReference type="GO" id="GO:0051603">
    <property type="term" value="P:proteolysis involved in protein catabolic process"/>
    <property type="evidence" value="ECO:0007669"/>
    <property type="project" value="TreeGrafter"/>
</dbReference>
<sequence>MSLSTNTEAQIGDIIRQSLLAELKPTTLPANHPLSRHVRRVVSRILHASKLGRIKGEGQPIPTLSPFDLVQDGEHSWNPDASFGALSLGKKSNNPDEEGLAAVVAHVARHTAERISLQLIFLAFTSMLQVLGLDLGLSDLFSTYAIDLPNSRKQETEANLIGLRLMSKACYDPAASPAMFERLGRIESKISQHLKYDFFRTHPTSKSRTKYLEEHLQEGYSILAANPDCTNLRRQLESFKETARELRVDDDGVHFV</sequence>
<evidence type="ECO:0000256" key="2">
    <source>
        <dbReference type="ARBA" id="ARBA00022723"/>
    </source>
</evidence>
<keyword evidence="5 6" id="KW-0482">Metalloprotease</keyword>
<dbReference type="InterPro" id="IPR001915">
    <property type="entry name" value="Peptidase_M48"/>
</dbReference>
<protein>
    <recommendedName>
        <fullName evidence="7">Peptidase M48 domain-containing protein</fullName>
    </recommendedName>
</protein>
<comment type="cofactor">
    <cofactor evidence="6">
        <name>Zn(2+)</name>
        <dbReference type="ChEBI" id="CHEBI:29105"/>
    </cofactor>
    <text evidence="6">Binds 1 zinc ion per subunit.</text>
</comment>
<dbReference type="Pfam" id="PF01435">
    <property type="entry name" value="Peptidase_M48"/>
    <property type="match status" value="1"/>
</dbReference>
<feature type="domain" description="Peptidase M48" evidence="7">
    <location>
        <begin position="96"/>
        <end position="214"/>
    </location>
</feature>
<dbReference type="OrthoDB" id="7464992at2759"/>
<accession>A0A9W8K0Y7</accession>
<evidence type="ECO:0000256" key="3">
    <source>
        <dbReference type="ARBA" id="ARBA00022801"/>
    </source>
</evidence>
<dbReference type="AlphaFoldDB" id="A0A9W8K0Y7"/>
<keyword evidence="3 6" id="KW-0378">Hydrolase</keyword>
<evidence type="ECO:0000259" key="7">
    <source>
        <dbReference type="Pfam" id="PF01435"/>
    </source>
</evidence>
<organism evidence="8 9">
    <name type="scientific">Agrocybe chaxingu</name>
    <dbReference type="NCBI Taxonomy" id="84603"/>
    <lineage>
        <taxon>Eukaryota</taxon>
        <taxon>Fungi</taxon>
        <taxon>Dikarya</taxon>
        <taxon>Basidiomycota</taxon>
        <taxon>Agaricomycotina</taxon>
        <taxon>Agaricomycetes</taxon>
        <taxon>Agaricomycetidae</taxon>
        <taxon>Agaricales</taxon>
        <taxon>Agaricineae</taxon>
        <taxon>Strophariaceae</taxon>
        <taxon>Agrocybe</taxon>
    </lineage>
</organism>
<proteinExistence type="inferred from homology"/>
<dbReference type="CDD" id="cd07331">
    <property type="entry name" value="M48C_Oma1_like"/>
    <property type="match status" value="1"/>
</dbReference>
<dbReference type="InterPro" id="IPR051156">
    <property type="entry name" value="Mito/Outer_Membr_Metalloprot"/>
</dbReference>
<dbReference type="PANTHER" id="PTHR22726:SF1">
    <property type="entry name" value="METALLOENDOPEPTIDASE OMA1, MITOCHONDRIAL"/>
    <property type="match status" value="1"/>
</dbReference>
<dbReference type="EMBL" id="JANKHO010001292">
    <property type="protein sequence ID" value="KAJ3502363.1"/>
    <property type="molecule type" value="Genomic_DNA"/>
</dbReference>
<evidence type="ECO:0000313" key="8">
    <source>
        <dbReference type="EMBL" id="KAJ3502363.1"/>
    </source>
</evidence>
<comment type="caution">
    <text evidence="8">The sequence shown here is derived from an EMBL/GenBank/DDBJ whole genome shotgun (WGS) entry which is preliminary data.</text>
</comment>
<keyword evidence="2" id="KW-0479">Metal-binding</keyword>
<evidence type="ECO:0000313" key="9">
    <source>
        <dbReference type="Proteomes" id="UP001148786"/>
    </source>
</evidence>
<evidence type="ECO:0000256" key="1">
    <source>
        <dbReference type="ARBA" id="ARBA00022670"/>
    </source>
</evidence>
<keyword evidence="4 6" id="KW-0862">Zinc</keyword>
<dbReference type="PANTHER" id="PTHR22726">
    <property type="entry name" value="METALLOENDOPEPTIDASE OMA1"/>
    <property type="match status" value="1"/>
</dbReference>
<evidence type="ECO:0000256" key="5">
    <source>
        <dbReference type="ARBA" id="ARBA00023049"/>
    </source>
</evidence>
<gene>
    <name evidence="8" type="ORF">NLJ89_g8922</name>
</gene>